<keyword evidence="5" id="KW-0560">Oxidoreductase</keyword>
<feature type="domain" description="NADH:flavin oxidoreductase/NADH oxidase N-terminal" evidence="6">
    <location>
        <begin position="5"/>
        <end position="340"/>
    </location>
</feature>
<dbReference type="Proteomes" id="UP000231553">
    <property type="component" value="Unassembled WGS sequence"/>
</dbReference>
<dbReference type="OrthoDB" id="9784632at2"/>
<keyword evidence="2" id="KW-0285">Flavoprotein</keyword>
<dbReference type="Gene3D" id="3.20.20.70">
    <property type="entry name" value="Aldolase class I"/>
    <property type="match status" value="1"/>
</dbReference>
<dbReference type="GO" id="GO:0050661">
    <property type="term" value="F:NADP binding"/>
    <property type="evidence" value="ECO:0007669"/>
    <property type="project" value="InterPro"/>
</dbReference>
<dbReference type="Pfam" id="PF00724">
    <property type="entry name" value="Oxidored_FMN"/>
    <property type="match status" value="1"/>
</dbReference>
<evidence type="ECO:0000259" key="6">
    <source>
        <dbReference type="Pfam" id="PF00724"/>
    </source>
</evidence>
<dbReference type="CDD" id="cd02932">
    <property type="entry name" value="OYE_YqiM_FMN"/>
    <property type="match status" value="1"/>
</dbReference>
<dbReference type="SUPFAM" id="SSF51395">
    <property type="entry name" value="FMN-linked oxidoreductases"/>
    <property type="match status" value="1"/>
</dbReference>
<evidence type="ECO:0000313" key="8">
    <source>
        <dbReference type="Proteomes" id="UP000231553"/>
    </source>
</evidence>
<evidence type="ECO:0000313" key="7">
    <source>
        <dbReference type="EMBL" id="PJE36721.1"/>
    </source>
</evidence>
<organism evidence="7 8">
    <name type="scientific">Pseudooceanicola lipolyticus</name>
    <dbReference type="NCBI Taxonomy" id="2029104"/>
    <lineage>
        <taxon>Bacteria</taxon>
        <taxon>Pseudomonadati</taxon>
        <taxon>Pseudomonadota</taxon>
        <taxon>Alphaproteobacteria</taxon>
        <taxon>Rhodobacterales</taxon>
        <taxon>Paracoccaceae</taxon>
        <taxon>Pseudooceanicola</taxon>
    </lineage>
</organism>
<evidence type="ECO:0000256" key="4">
    <source>
        <dbReference type="ARBA" id="ARBA00022857"/>
    </source>
</evidence>
<reference evidence="7 8" key="1">
    <citation type="journal article" date="2018" name="Int. J. Syst. Evol. Microbiol.">
        <title>Pseudooceanicola lipolyticus sp. nov., a marine alphaproteobacterium, reclassification of Oceanicola flagellatus as Pseudooceanicola flagellatus comb. nov. and emended description of the genus Pseudooceanicola.</title>
        <authorList>
            <person name="Huang M.-M."/>
            <person name="Guo L.-L."/>
            <person name="Wu Y.-H."/>
            <person name="Lai Q.-L."/>
            <person name="Shao Z.-Z."/>
            <person name="Wang C.-S."/>
            <person name="Wu M."/>
            <person name="Xu X.-W."/>
        </authorList>
    </citation>
    <scope>NUCLEOTIDE SEQUENCE [LARGE SCALE GENOMIC DNA]</scope>
    <source>
        <strain evidence="7 8">157</strain>
    </source>
</reference>
<evidence type="ECO:0000256" key="2">
    <source>
        <dbReference type="ARBA" id="ARBA00022630"/>
    </source>
</evidence>
<sequence length="365" mass="39226">MSTQMFEPIKLADVQLKNRVVLAPMCQYSATPQGSVTDWHFVHWAQFLLAEAGLLIIEATGVQPQGRITSACVGLYDDENEAALKSVLERVRPFGDAPILLQLSHAGRKAAQPVPGADEKQGEIINDKWLVEGPSPIAFGDGWQVPHEMSEAEIDALVVAFGESAQRAVRAGVQGIEIHAAHGYLLSSFLSPLANRRTDAYGGSSENRRRLPLRVFDAVREACPLGMPVGMRINGTDWSEGGITLEDAIDLARALADRGCDFLDVSTGGNAHARIPVGPGYQLSFADAVRRASGLPTIAVGMIRSPLHAEAIISSGQADMVALGRGFLNNPRWVWHAAESLGVDLEVAQPYAFGATSAYRPTRGR</sequence>
<proteinExistence type="predicted"/>
<dbReference type="InterPro" id="IPR013785">
    <property type="entry name" value="Aldolase_TIM"/>
</dbReference>
<dbReference type="PANTHER" id="PTHR43303">
    <property type="entry name" value="NADPH DEHYDROGENASE C23G7.10C-RELATED"/>
    <property type="match status" value="1"/>
</dbReference>
<keyword evidence="8" id="KW-1185">Reference proteome</keyword>
<dbReference type="PANTHER" id="PTHR43303:SF4">
    <property type="entry name" value="NADPH DEHYDROGENASE C23G7.10C-RELATED"/>
    <property type="match status" value="1"/>
</dbReference>
<dbReference type="EMBL" id="PGTB01000033">
    <property type="protein sequence ID" value="PJE36721.1"/>
    <property type="molecule type" value="Genomic_DNA"/>
</dbReference>
<dbReference type="AlphaFoldDB" id="A0A2M8J1R9"/>
<keyword evidence="3" id="KW-0288">FMN</keyword>
<evidence type="ECO:0000256" key="5">
    <source>
        <dbReference type="ARBA" id="ARBA00023002"/>
    </source>
</evidence>
<evidence type="ECO:0000256" key="1">
    <source>
        <dbReference type="ARBA" id="ARBA00001917"/>
    </source>
</evidence>
<dbReference type="InterPro" id="IPR044152">
    <property type="entry name" value="YqjM-like"/>
</dbReference>
<comment type="caution">
    <text evidence="7">The sequence shown here is derived from an EMBL/GenBank/DDBJ whole genome shotgun (WGS) entry which is preliminary data.</text>
</comment>
<dbReference type="GO" id="GO:0003959">
    <property type="term" value="F:NADPH dehydrogenase activity"/>
    <property type="evidence" value="ECO:0007669"/>
    <property type="project" value="InterPro"/>
</dbReference>
<protein>
    <submittedName>
        <fullName evidence="7">Oxidoreductase</fullName>
    </submittedName>
</protein>
<accession>A0A2M8J1R9</accession>
<comment type="cofactor">
    <cofactor evidence="1">
        <name>FMN</name>
        <dbReference type="ChEBI" id="CHEBI:58210"/>
    </cofactor>
</comment>
<dbReference type="InterPro" id="IPR001155">
    <property type="entry name" value="OxRdtase_FMN_N"/>
</dbReference>
<gene>
    <name evidence="7" type="ORF">CVM52_10685</name>
</gene>
<keyword evidence="4" id="KW-0521">NADP</keyword>
<dbReference type="GO" id="GO:0010181">
    <property type="term" value="F:FMN binding"/>
    <property type="evidence" value="ECO:0007669"/>
    <property type="project" value="InterPro"/>
</dbReference>
<name>A0A2M8J1R9_9RHOB</name>
<dbReference type="RefSeq" id="WP_100162513.1">
    <property type="nucleotide sequence ID" value="NZ_PGTB01000033.1"/>
</dbReference>
<evidence type="ECO:0000256" key="3">
    <source>
        <dbReference type="ARBA" id="ARBA00022643"/>
    </source>
</evidence>